<dbReference type="InterPro" id="IPR004875">
    <property type="entry name" value="DDE_SF_endonuclease_dom"/>
</dbReference>
<dbReference type="EMBL" id="JAPWTK010001585">
    <property type="protein sequence ID" value="KAJ8932152.1"/>
    <property type="molecule type" value="Genomic_DNA"/>
</dbReference>
<dbReference type="InterPro" id="IPR036397">
    <property type="entry name" value="RNaseH_sf"/>
</dbReference>
<dbReference type="GO" id="GO:0003676">
    <property type="term" value="F:nucleic acid binding"/>
    <property type="evidence" value="ECO:0007669"/>
    <property type="project" value="InterPro"/>
</dbReference>
<evidence type="ECO:0000259" key="1">
    <source>
        <dbReference type="Pfam" id="PF03184"/>
    </source>
</evidence>
<protein>
    <recommendedName>
        <fullName evidence="1">DDE-1 domain-containing protein</fullName>
    </recommendedName>
</protein>
<dbReference type="Gene3D" id="3.30.420.10">
    <property type="entry name" value="Ribonuclease H-like superfamily/Ribonuclease H"/>
    <property type="match status" value="1"/>
</dbReference>
<sequence length="153" mass="17051">MLQQLPLSGKVLGPEGWKNLYEVKQGNEKETLTVFVTFTADGQLCPPVVVFPYVKPPRAVVESVPNSSIPGKSESGWMTFDVFSEFVANGLNEWLNQQEIKRPVVFLVDGHRSHMSLEHSEFCDANGILLYALPPNAMHLMQPADVHRCIQAS</sequence>
<evidence type="ECO:0000313" key="2">
    <source>
        <dbReference type="EMBL" id="KAJ8932152.1"/>
    </source>
</evidence>
<proteinExistence type="predicted"/>
<gene>
    <name evidence="2" type="ORF">NQ318_009263</name>
</gene>
<keyword evidence="3" id="KW-1185">Reference proteome</keyword>
<dbReference type="AlphaFoldDB" id="A0AAV8X0T1"/>
<dbReference type="Proteomes" id="UP001162162">
    <property type="component" value="Unassembled WGS sequence"/>
</dbReference>
<name>A0AAV8X0T1_9CUCU</name>
<comment type="caution">
    <text evidence="2">The sequence shown here is derived from an EMBL/GenBank/DDBJ whole genome shotgun (WGS) entry which is preliminary data.</text>
</comment>
<organism evidence="2 3">
    <name type="scientific">Aromia moschata</name>
    <dbReference type="NCBI Taxonomy" id="1265417"/>
    <lineage>
        <taxon>Eukaryota</taxon>
        <taxon>Metazoa</taxon>
        <taxon>Ecdysozoa</taxon>
        <taxon>Arthropoda</taxon>
        <taxon>Hexapoda</taxon>
        <taxon>Insecta</taxon>
        <taxon>Pterygota</taxon>
        <taxon>Neoptera</taxon>
        <taxon>Endopterygota</taxon>
        <taxon>Coleoptera</taxon>
        <taxon>Polyphaga</taxon>
        <taxon>Cucujiformia</taxon>
        <taxon>Chrysomeloidea</taxon>
        <taxon>Cerambycidae</taxon>
        <taxon>Cerambycinae</taxon>
        <taxon>Callichromatini</taxon>
        <taxon>Aromia</taxon>
    </lineage>
</organism>
<evidence type="ECO:0000313" key="3">
    <source>
        <dbReference type="Proteomes" id="UP001162162"/>
    </source>
</evidence>
<feature type="domain" description="DDE-1" evidence="1">
    <location>
        <begin position="29"/>
        <end position="146"/>
    </location>
</feature>
<dbReference type="Pfam" id="PF03184">
    <property type="entry name" value="DDE_1"/>
    <property type="match status" value="1"/>
</dbReference>
<reference evidence="2" key="1">
    <citation type="journal article" date="2023" name="Insect Mol. Biol.">
        <title>Genome sequencing provides insights into the evolution of gene families encoding plant cell wall-degrading enzymes in longhorned beetles.</title>
        <authorList>
            <person name="Shin N.R."/>
            <person name="Okamura Y."/>
            <person name="Kirsch R."/>
            <person name="Pauchet Y."/>
        </authorList>
    </citation>
    <scope>NUCLEOTIDE SEQUENCE</scope>
    <source>
        <strain evidence="2">AMC_N1</strain>
    </source>
</reference>
<accession>A0AAV8X0T1</accession>